<dbReference type="SUPFAM" id="SSF53756">
    <property type="entry name" value="UDP-Glycosyltransferase/glycogen phosphorylase"/>
    <property type="match status" value="1"/>
</dbReference>
<dbReference type="EMBL" id="BMEC01000007">
    <property type="protein sequence ID" value="GGC37445.1"/>
    <property type="molecule type" value="Genomic_DNA"/>
</dbReference>
<dbReference type="GO" id="GO:0016740">
    <property type="term" value="F:transferase activity"/>
    <property type="evidence" value="ECO:0007669"/>
    <property type="project" value="UniProtKB-KW"/>
</dbReference>
<dbReference type="PANTHER" id="PTHR46401">
    <property type="entry name" value="GLYCOSYLTRANSFERASE WBBK-RELATED"/>
    <property type="match status" value="1"/>
</dbReference>
<dbReference type="CDD" id="cd03809">
    <property type="entry name" value="GT4_MtfB-like"/>
    <property type="match status" value="1"/>
</dbReference>
<dbReference type="Gene3D" id="3.40.50.2000">
    <property type="entry name" value="Glycogen Phosphorylase B"/>
    <property type="match status" value="2"/>
</dbReference>
<feature type="domain" description="Glycosyl transferase family 1" evidence="2">
    <location>
        <begin position="200"/>
        <end position="339"/>
    </location>
</feature>
<dbReference type="RefSeq" id="WP_188463589.1">
    <property type="nucleotide sequence ID" value="NZ_BAABHU010000007.1"/>
</dbReference>
<proteinExistence type="predicted"/>
<keyword evidence="4" id="KW-1185">Reference proteome</keyword>
<reference evidence="4" key="1">
    <citation type="journal article" date="2019" name="Int. J. Syst. Evol. Microbiol.">
        <title>The Global Catalogue of Microorganisms (GCM) 10K type strain sequencing project: providing services to taxonomists for standard genome sequencing and annotation.</title>
        <authorList>
            <consortium name="The Broad Institute Genomics Platform"/>
            <consortium name="The Broad Institute Genome Sequencing Center for Infectious Disease"/>
            <person name="Wu L."/>
            <person name="Ma J."/>
        </authorList>
    </citation>
    <scope>NUCLEOTIDE SEQUENCE [LARGE SCALE GENOMIC DNA]</scope>
    <source>
        <strain evidence="4">CGMCC 1.10832</strain>
    </source>
</reference>
<dbReference type="PANTHER" id="PTHR46401:SF2">
    <property type="entry name" value="GLYCOSYLTRANSFERASE WBBK-RELATED"/>
    <property type="match status" value="1"/>
</dbReference>
<sequence length="375" mass="43623">MKKKLLINALAAQDGGGITYLTNILPLFDKEKNLEIILLLNSGNKDKIEKIHLKNIQKIYIPKTNNIWYRIFWEFFNMETLINSNRVTHYYCPGGIMVPFKIGNVTTIVAFRNMLPFYKEVFKHYNFKERLRLQLLKKLSLLSFKGADKVVFISSHAKQVIEKYIPSIDAKSETIYHGKNDLFNPHKIPKSEEIPDLLIEPYIIYVSTITVYKHQHELIEAYYQLVQIGVKVKRILLVGSVGSEYGDKLLNKIKELKLENQIVYVGKIEYEKLPKYYQNADSVIYASSCENCPNILIESMSMGKIIYSSNCYPMPEFGGDSLIYFNPKSVKEFKDIILQESNRVHNGELNENTIKTASQFDWKNTYHQTLKFIMK</sequence>
<organism evidence="3 4">
    <name type="scientific">Marivirga lumbricoides</name>
    <dbReference type="NCBI Taxonomy" id="1046115"/>
    <lineage>
        <taxon>Bacteria</taxon>
        <taxon>Pseudomonadati</taxon>
        <taxon>Bacteroidota</taxon>
        <taxon>Cytophagia</taxon>
        <taxon>Cytophagales</taxon>
        <taxon>Marivirgaceae</taxon>
        <taxon>Marivirga</taxon>
    </lineage>
</organism>
<name>A0ABQ1MES2_9BACT</name>
<evidence type="ECO:0000256" key="1">
    <source>
        <dbReference type="ARBA" id="ARBA00022679"/>
    </source>
</evidence>
<dbReference type="Proteomes" id="UP000636010">
    <property type="component" value="Unassembled WGS sequence"/>
</dbReference>
<accession>A0ABQ1MES2</accession>
<dbReference type="Pfam" id="PF00534">
    <property type="entry name" value="Glycos_transf_1"/>
    <property type="match status" value="1"/>
</dbReference>
<protein>
    <submittedName>
        <fullName evidence="3">Glycosyl transferase</fullName>
    </submittedName>
</protein>
<evidence type="ECO:0000313" key="4">
    <source>
        <dbReference type="Proteomes" id="UP000636010"/>
    </source>
</evidence>
<evidence type="ECO:0000313" key="3">
    <source>
        <dbReference type="EMBL" id="GGC37445.1"/>
    </source>
</evidence>
<evidence type="ECO:0000259" key="2">
    <source>
        <dbReference type="Pfam" id="PF00534"/>
    </source>
</evidence>
<keyword evidence="1 3" id="KW-0808">Transferase</keyword>
<gene>
    <name evidence="3" type="ORF">GCM10011506_23540</name>
</gene>
<comment type="caution">
    <text evidence="3">The sequence shown here is derived from an EMBL/GenBank/DDBJ whole genome shotgun (WGS) entry which is preliminary data.</text>
</comment>
<dbReference type="InterPro" id="IPR001296">
    <property type="entry name" value="Glyco_trans_1"/>
</dbReference>